<dbReference type="RefSeq" id="WP_202011681.1">
    <property type="nucleotide sequence ID" value="NZ_JAERRB010000005.1"/>
</dbReference>
<name>A0ABS1KUN7_9BACT</name>
<organism evidence="5 6">
    <name type="scientific">Chryseolinea lacunae</name>
    <dbReference type="NCBI Taxonomy" id="2801331"/>
    <lineage>
        <taxon>Bacteria</taxon>
        <taxon>Pseudomonadati</taxon>
        <taxon>Bacteroidota</taxon>
        <taxon>Cytophagia</taxon>
        <taxon>Cytophagales</taxon>
        <taxon>Fulvivirgaceae</taxon>
        <taxon>Chryseolinea</taxon>
    </lineage>
</organism>
<comment type="cofactor">
    <cofactor evidence="1">
        <name>Mg(2+)</name>
        <dbReference type="ChEBI" id="CHEBI:18420"/>
    </cofactor>
</comment>
<dbReference type="EMBL" id="JAERRB010000005">
    <property type="protein sequence ID" value="MBL0742932.1"/>
    <property type="molecule type" value="Genomic_DNA"/>
</dbReference>
<comment type="caution">
    <text evidence="5">The sequence shown here is derived from an EMBL/GenBank/DDBJ whole genome shotgun (WGS) entry which is preliminary data.</text>
</comment>
<proteinExistence type="inferred from homology"/>
<dbReference type="PANTHER" id="PTHR43046:SF14">
    <property type="entry name" value="MUTT_NUDIX FAMILY PROTEIN"/>
    <property type="match status" value="1"/>
</dbReference>
<reference evidence="5 6" key="1">
    <citation type="submission" date="2021-01" db="EMBL/GenBank/DDBJ databases">
        <title>Chryseolinea sp. Jin1 Genome sequencing and assembly.</title>
        <authorList>
            <person name="Kim I."/>
        </authorList>
    </citation>
    <scope>NUCLEOTIDE SEQUENCE [LARGE SCALE GENOMIC DNA]</scope>
    <source>
        <strain evidence="5 6">Jin1</strain>
    </source>
</reference>
<keyword evidence="2 3" id="KW-0378">Hydrolase</keyword>
<comment type="similarity">
    <text evidence="3">Belongs to the Nudix hydrolase family.</text>
</comment>
<protein>
    <submittedName>
        <fullName evidence="5">NUDIX hydrolase</fullName>
    </submittedName>
</protein>
<evidence type="ECO:0000313" key="5">
    <source>
        <dbReference type="EMBL" id="MBL0742932.1"/>
    </source>
</evidence>
<sequence length="154" mass="17357">MDQKITEMYGHKVRVRACGLLWEGDKLLMVNHKLLRDGDFWAPPGGGVEPGETLEEAVKREFREETGLLVNVAGFRFGCEFIQTPLHAIELFFDVTRADGTLNAGHDPELQLIADVAFLSSDQVQRLPREALHGIVTLRQPLEALRQLSGFYRI</sequence>
<dbReference type="Pfam" id="PF00293">
    <property type="entry name" value="NUDIX"/>
    <property type="match status" value="1"/>
</dbReference>
<dbReference type="PROSITE" id="PS00893">
    <property type="entry name" value="NUDIX_BOX"/>
    <property type="match status" value="1"/>
</dbReference>
<dbReference type="PANTHER" id="PTHR43046">
    <property type="entry name" value="GDP-MANNOSE MANNOSYL HYDROLASE"/>
    <property type="match status" value="1"/>
</dbReference>
<evidence type="ECO:0000256" key="2">
    <source>
        <dbReference type="ARBA" id="ARBA00022801"/>
    </source>
</evidence>
<evidence type="ECO:0000313" key="6">
    <source>
        <dbReference type="Proteomes" id="UP000613030"/>
    </source>
</evidence>
<evidence type="ECO:0000256" key="1">
    <source>
        <dbReference type="ARBA" id="ARBA00001946"/>
    </source>
</evidence>
<keyword evidence="6" id="KW-1185">Reference proteome</keyword>
<evidence type="ECO:0000256" key="3">
    <source>
        <dbReference type="RuleBase" id="RU003476"/>
    </source>
</evidence>
<dbReference type="Gene3D" id="3.90.79.10">
    <property type="entry name" value="Nucleoside Triphosphate Pyrophosphohydrolase"/>
    <property type="match status" value="1"/>
</dbReference>
<dbReference type="InterPro" id="IPR000086">
    <property type="entry name" value="NUDIX_hydrolase_dom"/>
</dbReference>
<accession>A0ABS1KUN7</accession>
<dbReference type="InterPro" id="IPR020476">
    <property type="entry name" value="Nudix_hydrolase"/>
</dbReference>
<dbReference type="PROSITE" id="PS51462">
    <property type="entry name" value="NUDIX"/>
    <property type="match status" value="1"/>
</dbReference>
<dbReference type="InterPro" id="IPR020084">
    <property type="entry name" value="NUDIX_hydrolase_CS"/>
</dbReference>
<dbReference type="SUPFAM" id="SSF55811">
    <property type="entry name" value="Nudix"/>
    <property type="match status" value="1"/>
</dbReference>
<dbReference type="Proteomes" id="UP000613030">
    <property type="component" value="Unassembled WGS sequence"/>
</dbReference>
<dbReference type="InterPro" id="IPR015797">
    <property type="entry name" value="NUDIX_hydrolase-like_dom_sf"/>
</dbReference>
<feature type="domain" description="Nudix hydrolase" evidence="4">
    <location>
        <begin position="11"/>
        <end position="142"/>
    </location>
</feature>
<dbReference type="PRINTS" id="PR00502">
    <property type="entry name" value="NUDIXFAMILY"/>
</dbReference>
<evidence type="ECO:0000259" key="4">
    <source>
        <dbReference type="PROSITE" id="PS51462"/>
    </source>
</evidence>
<dbReference type="GO" id="GO:0016787">
    <property type="term" value="F:hydrolase activity"/>
    <property type="evidence" value="ECO:0007669"/>
    <property type="project" value="UniProtKB-KW"/>
</dbReference>
<gene>
    <name evidence="5" type="ORF">JI741_17015</name>
</gene>